<dbReference type="GO" id="GO:0005615">
    <property type="term" value="C:extracellular space"/>
    <property type="evidence" value="ECO:0007669"/>
    <property type="project" value="TreeGrafter"/>
</dbReference>
<accession>A0A3Q2XAT1</accession>
<evidence type="ECO:0000313" key="4">
    <source>
        <dbReference type="Proteomes" id="UP000264820"/>
    </source>
</evidence>
<evidence type="ECO:0000313" key="3">
    <source>
        <dbReference type="Ensembl" id="ENSHCOP00000000517.1"/>
    </source>
</evidence>
<feature type="compositionally biased region" description="Basic residues" evidence="1">
    <location>
        <begin position="32"/>
        <end position="44"/>
    </location>
</feature>
<proteinExistence type="predicted"/>
<feature type="region of interest" description="Disordered" evidence="1">
    <location>
        <begin position="32"/>
        <end position="61"/>
    </location>
</feature>
<dbReference type="InterPro" id="IPR052278">
    <property type="entry name" value="Chordin-like_regulators"/>
</dbReference>
<reference evidence="3" key="2">
    <citation type="submission" date="2025-09" db="UniProtKB">
        <authorList>
            <consortium name="Ensembl"/>
        </authorList>
    </citation>
    <scope>IDENTIFICATION</scope>
</reference>
<dbReference type="PROSITE" id="PS50184">
    <property type="entry name" value="VWFC_2"/>
    <property type="match status" value="1"/>
</dbReference>
<dbReference type="InterPro" id="IPR001007">
    <property type="entry name" value="VWF_dom"/>
</dbReference>
<reference evidence="3" key="1">
    <citation type="submission" date="2025-08" db="UniProtKB">
        <authorList>
            <consortium name="Ensembl"/>
        </authorList>
    </citation>
    <scope>IDENTIFICATION</scope>
</reference>
<dbReference type="SMART" id="SM00214">
    <property type="entry name" value="VWC"/>
    <property type="match status" value="1"/>
</dbReference>
<dbReference type="Proteomes" id="UP000264820">
    <property type="component" value="Unplaced"/>
</dbReference>
<evidence type="ECO:0000256" key="1">
    <source>
        <dbReference type="SAM" id="MobiDB-lite"/>
    </source>
</evidence>
<dbReference type="Gene3D" id="2.10.70.10">
    <property type="entry name" value="Complement Module, domain 1"/>
    <property type="match status" value="1"/>
</dbReference>
<dbReference type="PROSITE" id="PS01208">
    <property type="entry name" value="VWFC_1"/>
    <property type="match status" value="1"/>
</dbReference>
<dbReference type="GeneTree" id="ENSGT00940000155224"/>
<protein>
    <recommendedName>
        <fullName evidence="2">VWFC domain-containing protein</fullName>
    </recommendedName>
</protein>
<dbReference type="SUPFAM" id="SSF57603">
    <property type="entry name" value="FnI-like domain"/>
    <property type="match status" value="1"/>
</dbReference>
<dbReference type="GO" id="GO:0036122">
    <property type="term" value="F:BMP binding"/>
    <property type="evidence" value="ECO:0007669"/>
    <property type="project" value="TreeGrafter"/>
</dbReference>
<dbReference type="FunFam" id="2.10.70.10:FF:000013">
    <property type="entry name" value="Collagen, type I, alpha 1"/>
    <property type="match status" value="1"/>
</dbReference>
<dbReference type="PANTHER" id="PTHR46526">
    <property type="entry name" value="CHORDIN"/>
    <property type="match status" value="1"/>
</dbReference>
<keyword evidence="4" id="KW-1185">Reference proteome</keyword>
<organism evidence="3 4">
    <name type="scientific">Hippocampus comes</name>
    <name type="common">Tiger tail seahorse</name>
    <dbReference type="NCBI Taxonomy" id="109280"/>
    <lineage>
        <taxon>Eukaryota</taxon>
        <taxon>Metazoa</taxon>
        <taxon>Chordata</taxon>
        <taxon>Craniata</taxon>
        <taxon>Vertebrata</taxon>
        <taxon>Euteleostomi</taxon>
        <taxon>Actinopterygii</taxon>
        <taxon>Neopterygii</taxon>
        <taxon>Teleostei</taxon>
        <taxon>Neoteleostei</taxon>
        <taxon>Acanthomorphata</taxon>
        <taxon>Syngnathiaria</taxon>
        <taxon>Syngnathiformes</taxon>
        <taxon>Syngnathoidei</taxon>
        <taxon>Syngnathidae</taxon>
        <taxon>Hippocampus</taxon>
    </lineage>
</organism>
<dbReference type="PANTHER" id="PTHR46526:SF1">
    <property type="entry name" value="CHORDIN"/>
    <property type="match status" value="1"/>
</dbReference>
<dbReference type="Ensembl" id="ENSHCOT00000013636.1">
    <property type="protein sequence ID" value="ENSHCOP00000000517.1"/>
    <property type="gene ID" value="ENSHCOG00000001346.1"/>
</dbReference>
<dbReference type="AlphaFoldDB" id="A0A3Q2XAT1"/>
<dbReference type="GO" id="GO:0030514">
    <property type="term" value="P:negative regulation of BMP signaling pathway"/>
    <property type="evidence" value="ECO:0007669"/>
    <property type="project" value="TreeGrafter"/>
</dbReference>
<evidence type="ECO:0000259" key="2">
    <source>
        <dbReference type="PROSITE" id="PS50184"/>
    </source>
</evidence>
<dbReference type="GO" id="GO:0009953">
    <property type="term" value="P:dorsal/ventral pattern formation"/>
    <property type="evidence" value="ECO:0007669"/>
    <property type="project" value="TreeGrafter"/>
</dbReference>
<sequence>MCAYLVICVFFPPHDTCWECIEVTTKQGEKHKKLSMNRTGRKRGREGAPSCLQDGQRYSDKDVWKPEPCRICVCDTGTVLCDEIVCEELRDCPKPEIPFGECCPICAADSSPPIGCNLFISNFS</sequence>
<feature type="domain" description="VWFC" evidence="2">
    <location>
        <begin position="49"/>
        <end position="107"/>
    </location>
</feature>
<name>A0A3Q2XAT1_HIPCM</name>
<dbReference type="Pfam" id="PF00093">
    <property type="entry name" value="VWC"/>
    <property type="match status" value="1"/>
</dbReference>